<comment type="caution">
    <text evidence="1">The sequence shown here is derived from an EMBL/GenBank/DDBJ whole genome shotgun (WGS) entry which is preliminary data.</text>
</comment>
<keyword evidence="2" id="KW-1185">Reference proteome</keyword>
<gene>
    <name evidence="1" type="ORF">SPHA_71333</name>
</gene>
<accession>A0A812ECW7</accession>
<sequence length="209" mass="22960">MINAENLASSRSVSENPQQIIANSPTSSFVNPFHSPYLSSDSLTVSGPVSPTSVYLSIYLSIYKNNTRSFSSDNFPKTFLRSKICSECCLFSTLASLVSYPFYCLFPHHSVLFLFFFSSIRLSSSASPAVLFRLTCYLLLPHLLSSSVSAAILFCLTCYPPPPHLLSSSASPAILFLLTCYPLLPHLLSSSASPAILLRLTCYPLRLHL</sequence>
<evidence type="ECO:0000313" key="2">
    <source>
        <dbReference type="Proteomes" id="UP000597762"/>
    </source>
</evidence>
<dbReference type="AlphaFoldDB" id="A0A812ECW7"/>
<organism evidence="1 2">
    <name type="scientific">Acanthosepion pharaonis</name>
    <name type="common">Pharaoh cuttlefish</name>
    <name type="synonym">Sepia pharaonis</name>
    <dbReference type="NCBI Taxonomy" id="158019"/>
    <lineage>
        <taxon>Eukaryota</taxon>
        <taxon>Metazoa</taxon>
        <taxon>Spiralia</taxon>
        <taxon>Lophotrochozoa</taxon>
        <taxon>Mollusca</taxon>
        <taxon>Cephalopoda</taxon>
        <taxon>Coleoidea</taxon>
        <taxon>Decapodiformes</taxon>
        <taxon>Sepiida</taxon>
        <taxon>Sepiina</taxon>
        <taxon>Sepiidae</taxon>
        <taxon>Acanthosepion</taxon>
    </lineage>
</organism>
<proteinExistence type="predicted"/>
<dbReference type="EMBL" id="CAHIKZ030005219">
    <property type="protein sequence ID" value="CAE1321188.1"/>
    <property type="molecule type" value="Genomic_DNA"/>
</dbReference>
<reference evidence="1" key="1">
    <citation type="submission" date="2021-01" db="EMBL/GenBank/DDBJ databases">
        <authorList>
            <person name="Li R."/>
            <person name="Bekaert M."/>
        </authorList>
    </citation>
    <scope>NUCLEOTIDE SEQUENCE</scope>
    <source>
        <strain evidence="1">Farmed</strain>
    </source>
</reference>
<protein>
    <submittedName>
        <fullName evidence="1">Uncharacterized protein</fullName>
    </submittedName>
</protein>
<evidence type="ECO:0000313" key="1">
    <source>
        <dbReference type="EMBL" id="CAE1321188.1"/>
    </source>
</evidence>
<name>A0A812ECW7_ACAPH</name>
<dbReference type="Proteomes" id="UP000597762">
    <property type="component" value="Unassembled WGS sequence"/>
</dbReference>